<name>A0A6A7KB20_9FIRM</name>
<evidence type="ECO:0000313" key="1">
    <source>
        <dbReference type="EMBL" id="MPW26562.1"/>
    </source>
</evidence>
<reference evidence="1 2" key="1">
    <citation type="submission" date="2019-10" db="EMBL/GenBank/DDBJ databases">
        <title>Alkalibaculum tamaniensis sp.nov., a new alkaliphilic acetogen, isolated on methoxylated aromatics from a mud volcano.</title>
        <authorList>
            <person name="Khomyakova M.A."/>
            <person name="Merkel A.Y."/>
            <person name="Bonch-Osmolovskaya E.A."/>
            <person name="Slobodkin A.I."/>
        </authorList>
    </citation>
    <scope>NUCLEOTIDE SEQUENCE [LARGE SCALE GENOMIC DNA]</scope>
    <source>
        <strain evidence="1 2">M08DMB</strain>
    </source>
</reference>
<dbReference type="RefSeq" id="WP_152805192.1">
    <property type="nucleotide sequence ID" value="NZ_WHNX01000021.1"/>
</dbReference>
<organism evidence="1 2">
    <name type="scientific">Alkalibaculum sporogenes</name>
    <dbReference type="NCBI Taxonomy" id="2655001"/>
    <lineage>
        <taxon>Bacteria</taxon>
        <taxon>Bacillati</taxon>
        <taxon>Bacillota</taxon>
        <taxon>Clostridia</taxon>
        <taxon>Eubacteriales</taxon>
        <taxon>Eubacteriaceae</taxon>
        <taxon>Alkalibaculum</taxon>
    </lineage>
</organism>
<sequence>MKLNKINEIITLTNDKFEVHIQKKIFGGYIFKKYVLNSPFDLLETREVRLDISEDEAIDLGKEILNKIYKTNNLFSNFNVLTN</sequence>
<dbReference type="Proteomes" id="UP000440004">
    <property type="component" value="Unassembled WGS sequence"/>
</dbReference>
<dbReference type="EMBL" id="WHNX01000021">
    <property type="protein sequence ID" value="MPW26562.1"/>
    <property type="molecule type" value="Genomic_DNA"/>
</dbReference>
<accession>A0A6A7KB20</accession>
<proteinExistence type="predicted"/>
<comment type="caution">
    <text evidence="1">The sequence shown here is derived from an EMBL/GenBank/DDBJ whole genome shotgun (WGS) entry which is preliminary data.</text>
</comment>
<evidence type="ECO:0000313" key="2">
    <source>
        <dbReference type="Proteomes" id="UP000440004"/>
    </source>
</evidence>
<protein>
    <submittedName>
        <fullName evidence="1">Uncharacterized protein</fullName>
    </submittedName>
</protein>
<gene>
    <name evidence="1" type="ORF">GC105_12265</name>
</gene>
<dbReference type="AlphaFoldDB" id="A0A6A7KB20"/>
<keyword evidence="2" id="KW-1185">Reference proteome</keyword>